<dbReference type="Pfam" id="PF01738">
    <property type="entry name" value="DLH"/>
    <property type="match status" value="1"/>
</dbReference>
<dbReference type="Proteomes" id="UP000037029">
    <property type="component" value="Chromosome"/>
</dbReference>
<dbReference type="InterPro" id="IPR002925">
    <property type="entry name" value="Dienelactn_hydro"/>
</dbReference>
<evidence type="ECO:0000313" key="2">
    <source>
        <dbReference type="EMBL" id="ATP17687.1"/>
    </source>
</evidence>
<protein>
    <submittedName>
        <fullName evidence="2">Carboxymethylenebutenolidase</fullName>
    </submittedName>
    <submittedName>
        <fullName evidence="3">Dienelactone hydrolase-like enzyme</fullName>
    </submittedName>
</protein>
<dbReference type="InterPro" id="IPR029058">
    <property type="entry name" value="AB_hydrolase_fold"/>
</dbReference>
<evidence type="ECO:0000259" key="1">
    <source>
        <dbReference type="Pfam" id="PF01738"/>
    </source>
</evidence>
<dbReference type="EMBL" id="CP020925">
    <property type="protein sequence ID" value="ATP17687.1"/>
    <property type="molecule type" value="Genomic_DNA"/>
</dbReference>
<dbReference type="PANTHER" id="PTHR46623">
    <property type="entry name" value="CARBOXYMETHYLENEBUTENOLIDASE-RELATED"/>
    <property type="match status" value="1"/>
</dbReference>
<dbReference type="EMBL" id="JGVR01000010">
    <property type="protein sequence ID" value="KEZ19177.1"/>
    <property type="molecule type" value="Genomic_DNA"/>
</dbReference>
<dbReference type="RefSeq" id="WP_037519228.1">
    <property type="nucleotide sequence ID" value="NZ_CP020925.1"/>
</dbReference>
<dbReference type="AlphaFoldDB" id="A0A084EMI5"/>
<dbReference type="eggNOG" id="COG0412">
    <property type="taxonomic scope" value="Bacteria"/>
</dbReference>
<evidence type="ECO:0000313" key="3">
    <source>
        <dbReference type="EMBL" id="KEZ19177.1"/>
    </source>
</evidence>
<dbReference type="SUPFAM" id="SSF53474">
    <property type="entry name" value="alpha/beta-Hydrolases"/>
    <property type="match status" value="1"/>
</dbReference>
<organism evidence="3 4">
    <name type="scientific">Sphingobium yanoikuyae</name>
    <name type="common">Sphingomonas yanoikuyae</name>
    <dbReference type="NCBI Taxonomy" id="13690"/>
    <lineage>
        <taxon>Bacteria</taxon>
        <taxon>Pseudomonadati</taxon>
        <taxon>Pseudomonadota</taxon>
        <taxon>Alphaproteobacteria</taxon>
        <taxon>Sphingomonadales</taxon>
        <taxon>Sphingomonadaceae</taxon>
        <taxon>Sphingobium</taxon>
    </lineage>
</organism>
<gene>
    <name evidence="2" type="ORF">BV87_04305</name>
    <name evidence="3" type="ORF">CP98_02088</name>
</gene>
<dbReference type="Gene3D" id="3.40.50.1820">
    <property type="entry name" value="alpha/beta hydrolase"/>
    <property type="match status" value="1"/>
</dbReference>
<dbReference type="InterPro" id="IPR051049">
    <property type="entry name" value="Dienelactone_hydrolase-like"/>
</dbReference>
<accession>A0A084EMI5</accession>
<name>A0A084EMI5_SPHYA</name>
<sequence>MADYIPIKTLEGDGQFDAYVATPDSAPKAAIIVIQEIFGVNEGIRRKCDSWARAGYLAIAPDLFWRIDPHIELDADIPEQMQQALAYIPRFNQDQGVRDIEATIRAARAMLEGPAKVGVVGYCLGGRVAFMTACRTDGDAFVGYYGVGIDGLLGEQHAIGKPTMLHIPTNDGFVPADVQAKMHDGLKDNRHVTLHDYEGLDHGFAAEMGDRRVEEAAQLADRRTADFFAQALA</sequence>
<reference evidence="3 4" key="1">
    <citation type="submission" date="2014-03" db="EMBL/GenBank/DDBJ databases">
        <title>Genome sequence of Sphingobium yanoikuyae B1.</title>
        <authorList>
            <person name="Gan H.M."/>
            <person name="Gan H.Y."/>
            <person name="Savka M.A."/>
        </authorList>
    </citation>
    <scope>NUCLEOTIDE SEQUENCE [LARGE SCALE GENOMIC DNA]</scope>
    <source>
        <strain evidence="3 4">B1</strain>
    </source>
</reference>
<reference evidence="2 5" key="2">
    <citation type="submission" date="2017-04" db="EMBL/GenBank/DDBJ databases">
        <title>Characterization, genome and methylation analysis of a phthalic acid esters degrading strain Sphingobium yanoikuyae SHJ.</title>
        <authorList>
            <person name="Feng L."/>
        </authorList>
    </citation>
    <scope>NUCLEOTIDE SEQUENCE [LARGE SCALE GENOMIC DNA]</scope>
    <source>
        <strain evidence="2 5">SHJ</strain>
    </source>
</reference>
<proteinExistence type="predicted"/>
<dbReference type="GO" id="GO:0016787">
    <property type="term" value="F:hydrolase activity"/>
    <property type="evidence" value="ECO:0007669"/>
    <property type="project" value="UniProtKB-KW"/>
</dbReference>
<dbReference type="PANTHER" id="PTHR46623:SF6">
    <property type="entry name" value="ALPHA_BETA-HYDROLASES SUPERFAMILY PROTEIN"/>
    <property type="match status" value="1"/>
</dbReference>
<dbReference type="STRING" id="13690.AX777_15415"/>
<evidence type="ECO:0000313" key="5">
    <source>
        <dbReference type="Proteomes" id="UP000037029"/>
    </source>
</evidence>
<keyword evidence="3" id="KW-0378">Hydrolase</keyword>
<dbReference type="Proteomes" id="UP000028534">
    <property type="component" value="Unassembled WGS sequence"/>
</dbReference>
<feature type="domain" description="Dienelactone hydrolase" evidence="1">
    <location>
        <begin position="16"/>
        <end position="231"/>
    </location>
</feature>
<dbReference type="PATRIC" id="fig|13690.10.peg.2145"/>
<evidence type="ECO:0000313" key="4">
    <source>
        <dbReference type="Proteomes" id="UP000028534"/>
    </source>
</evidence>